<protein>
    <submittedName>
        <fullName evidence="2">Uncharacterized protein</fullName>
    </submittedName>
</protein>
<keyword evidence="1" id="KW-0472">Membrane</keyword>
<feature type="transmembrane region" description="Helical" evidence="1">
    <location>
        <begin position="15"/>
        <end position="34"/>
    </location>
</feature>
<keyword evidence="1" id="KW-0812">Transmembrane</keyword>
<accession>A0A177G4T7</accession>
<dbReference type="Proteomes" id="UP000077349">
    <property type="component" value="Unassembled WGS sequence"/>
</dbReference>
<evidence type="ECO:0000313" key="3">
    <source>
        <dbReference type="Proteomes" id="UP000077349"/>
    </source>
</evidence>
<keyword evidence="1" id="KW-1133">Transmembrane helix</keyword>
<organism evidence="2 3">
    <name type="scientific">Acetobacter malorum</name>
    <dbReference type="NCBI Taxonomy" id="178901"/>
    <lineage>
        <taxon>Bacteria</taxon>
        <taxon>Pseudomonadati</taxon>
        <taxon>Pseudomonadota</taxon>
        <taxon>Alphaproteobacteria</taxon>
        <taxon>Acetobacterales</taxon>
        <taxon>Acetobacteraceae</taxon>
        <taxon>Acetobacter</taxon>
    </lineage>
</organism>
<dbReference type="AlphaFoldDB" id="A0A177G4T7"/>
<gene>
    <name evidence="2" type="ORF">Amal_03492</name>
</gene>
<dbReference type="STRING" id="178901.AmDm5_2950"/>
<name>A0A177G4T7_9PROT</name>
<reference evidence="2 3" key="1">
    <citation type="submission" date="2016-03" db="EMBL/GenBank/DDBJ databases">
        <title>Draft genome sequence of Acetobacter malorum CECT 7742, a strain isolated from strawberry vinegar.</title>
        <authorList>
            <person name="Sainz F."/>
            <person name="Mas A."/>
            <person name="Torija M.J."/>
        </authorList>
    </citation>
    <scope>NUCLEOTIDE SEQUENCE [LARGE SCALE GENOMIC DNA]</scope>
    <source>
        <strain evidence="2 3">CECT 7742</strain>
    </source>
</reference>
<evidence type="ECO:0000256" key="1">
    <source>
        <dbReference type="SAM" id="Phobius"/>
    </source>
</evidence>
<comment type="caution">
    <text evidence="2">The sequence shown here is derived from an EMBL/GenBank/DDBJ whole genome shotgun (WGS) entry which is preliminary data.</text>
</comment>
<dbReference type="EMBL" id="LVHD01000066">
    <property type="protein sequence ID" value="OAG75343.1"/>
    <property type="molecule type" value="Genomic_DNA"/>
</dbReference>
<proteinExistence type="predicted"/>
<sequence length="41" mass="4631">MEKLSEDFKARQKPVARIIVAVSAALAGFLIMLFRSIKKPR</sequence>
<evidence type="ECO:0000313" key="2">
    <source>
        <dbReference type="EMBL" id="OAG75343.1"/>
    </source>
</evidence>